<evidence type="ECO:0000256" key="5">
    <source>
        <dbReference type="ARBA" id="ARBA00022777"/>
    </source>
</evidence>
<comment type="caution">
    <text evidence="13">The sequence shown here is derived from an EMBL/GenBank/DDBJ whole genome shotgun (WGS) entry which is preliminary data.</text>
</comment>
<evidence type="ECO:0000256" key="10">
    <source>
        <dbReference type="PROSITE-ProRule" id="PRU10141"/>
    </source>
</evidence>
<comment type="catalytic activity">
    <reaction evidence="8">
        <text>L-seryl-[protein] + ATP = O-phospho-L-seryl-[protein] + ADP + H(+)</text>
        <dbReference type="Rhea" id="RHEA:17989"/>
        <dbReference type="Rhea" id="RHEA-COMP:9863"/>
        <dbReference type="Rhea" id="RHEA-COMP:11604"/>
        <dbReference type="ChEBI" id="CHEBI:15378"/>
        <dbReference type="ChEBI" id="CHEBI:29999"/>
        <dbReference type="ChEBI" id="CHEBI:30616"/>
        <dbReference type="ChEBI" id="CHEBI:83421"/>
        <dbReference type="ChEBI" id="CHEBI:456216"/>
        <dbReference type="EC" id="2.7.11.1"/>
    </reaction>
</comment>
<protein>
    <recommendedName>
        <fullName evidence="1">non-specific serine/threonine protein kinase</fullName>
        <ecNumber evidence="1">2.7.11.1</ecNumber>
    </recommendedName>
</protein>
<dbReference type="Gene3D" id="1.10.510.10">
    <property type="entry name" value="Transferase(Phosphotransferase) domain 1"/>
    <property type="match status" value="1"/>
</dbReference>
<dbReference type="STRING" id="137246.A0A401SYP1"/>
<dbReference type="PROSITE" id="PS00107">
    <property type="entry name" value="PROTEIN_KINASE_ATP"/>
    <property type="match status" value="1"/>
</dbReference>
<keyword evidence="2" id="KW-0723">Serine/threonine-protein kinase</keyword>
<sequence length="633" mass="72992">MAPLLHPKASIVGYQLADLQLRQRAKARRLLKMSVIHSETDTYDIIQILGKGTFGEVAKCWKRSTGHFVAIKILKSDSYRARIIKNELKMLRVLGSVDPDQYHFIRFYECFHDDVKSYLVFELMEQNIFEFQKENNFALLPARHIRTITTQVLRALQKLKDLSIIHADLKPENIMIIDQKRFPFRVKVIDFGSASIFHEVRYVKEPYIQSRFYRSPEILLGLPFCEKVDMWSLGCVMAELHLGWPLYPGNSEYDQIRYIVETQGLPKDHLLNAATKANNFFRRNPRQNSAHQWQLKCSTDYQAETMVQPLERRKYVLKSLDQLETINITKAVFPDDEVIAEFHDRKNMVELIKRMLTLDSHERITPSAALKHPFVTVQQLKMTHEHTKYYDLSIQGLNAALNCDRRLLTDRHYFNMADEVYYPNSDYYECRQSHHIPSISLMQRAIDKMDSLTIEEPGALSMWPEGAGNAGYQPSTSKVGSSTCLPHSYHQGACCRAHRHRKDPAMGYYTNRCGIKQRKAPHHSQSDPSFGNVILLGQEPPTEAINWEEEETEAIFSTASSSAQEANRPEELLKTREPSGPEVNPVKACGNCGVPPRFSGGNQLYKRLIKYFIGKVAAGKYYKIEQMFEFGKK</sequence>
<keyword evidence="4 10" id="KW-0547">Nucleotide-binding</keyword>
<evidence type="ECO:0000313" key="13">
    <source>
        <dbReference type="EMBL" id="GCC35522.1"/>
    </source>
</evidence>
<dbReference type="EMBL" id="BEZZ01000712">
    <property type="protein sequence ID" value="GCC35522.1"/>
    <property type="molecule type" value="Genomic_DNA"/>
</dbReference>
<dbReference type="PROSITE" id="PS50011">
    <property type="entry name" value="PROTEIN_KINASE_DOM"/>
    <property type="match status" value="1"/>
</dbReference>
<evidence type="ECO:0000313" key="14">
    <source>
        <dbReference type="Proteomes" id="UP000287033"/>
    </source>
</evidence>
<dbReference type="GO" id="GO:0004674">
    <property type="term" value="F:protein serine/threonine kinase activity"/>
    <property type="evidence" value="ECO:0007669"/>
    <property type="project" value="UniProtKB-KW"/>
</dbReference>
<organism evidence="13 14">
    <name type="scientific">Chiloscyllium punctatum</name>
    <name type="common">Brownbanded bambooshark</name>
    <name type="synonym">Hemiscyllium punctatum</name>
    <dbReference type="NCBI Taxonomy" id="137246"/>
    <lineage>
        <taxon>Eukaryota</taxon>
        <taxon>Metazoa</taxon>
        <taxon>Chordata</taxon>
        <taxon>Craniata</taxon>
        <taxon>Vertebrata</taxon>
        <taxon>Chondrichthyes</taxon>
        <taxon>Elasmobranchii</taxon>
        <taxon>Galeomorphii</taxon>
        <taxon>Galeoidea</taxon>
        <taxon>Orectolobiformes</taxon>
        <taxon>Hemiscylliidae</taxon>
        <taxon>Chiloscyllium</taxon>
    </lineage>
</organism>
<accession>A0A401SYP1</accession>
<dbReference type="InterPro" id="IPR017441">
    <property type="entry name" value="Protein_kinase_ATP_BS"/>
</dbReference>
<dbReference type="InterPro" id="IPR008271">
    <property type="entry name" value="Ser/Thr_kinase_AS"/>
</dbReference>
<evidence type="ECO:0000256" key="2">
    <source>
        <dbReference type="ARBA" id="ARBA00022527"/>
    </source>
</evidence>
<dbReference type="Gene3D" id="3.30.200.20">
    <property type="entry name" value="Phosphorylase Kinase, domain 1"/>
    <property type="match status" value="1"/>
</dbReference>
<proteinExistence type="inferred from homology"/>
<dbReference type="FunFam" id="1.10.510.10:FF:000029">
    <property type="entry name" value="Homeodomain-interacting protein kinase 2 isoform 1"/>
    <property type="match status" value="1"/>
</dbReference>
<dbReference type="GO" id="GO:0005634">
    <property type="term" value="C:nucleus"/>
    <property type="evidence" value="ECO:0007669"/>
    <property type="project" value="TreeGrafter"/>
</dbReference>
<dbReference type="SUPFAM" id="SSF56112">
    <property type="entry name" value="Protein kinase-like (PK-like)"/>
    <property type="match status" value="1"/>
</dbReference>
<dbReference type="EC" id="2.7.11.1" evidence="1"/>
<keyword evidence="14" id="KW-1185">Reference proteome</keyword>
<dbReference type="InterPro" id="IPR000719">
    <property type="entry name" value="Prot_kinase_dom"/>
</dbReference>
<feature type="region of interest" description="Disordered" evidence="11">
    <location>
        <begin position="558"/>
        <end position="582"/>
    </location>
</feature>
<evidence type="ECO:0000256" key="9">
    <source>
        <dbReference type="ARBA" id="ARBA00061380"/>
    </source>
</evidence>
<evidence type="ECO:0000256" key="3">
    <source>
        <dbReference type="ARBA" id="ARBA00022679"/>
    </source>
</evidence>
<evidence type="ECO:0000259" key="12">
    <source>
        <dbReference type="PROSITE" id="PS50011"/>
    </source>
</evidence>
<evidence type="ECO:0000256" key="7">
    <source>
        <dbReference type="ARBA" id="ARBA00047899"/>
    </source>
</evidence>
<evidence type="ECO:0000256" key="4">
    <source>
        <dbReference type="ARBA" id="ARBA00022741"/>
    </source>
</evidence>
<keyword evidence="3" id="KW-0808">Transferase</keyword>
<keyword evidence="5" id="KW-0418">Kinase</keyword>
<evidence type="ECO:0000256" key="1">
    <source>
        <dbReference type="ARBA" id="ARBA00012513"/>
    </source>
</evidence>
<dbReference type="Proteomes" id="UP000287033">
    <property type="component" value="Unassembled WGS sequence"/>
</dbReference>
<dbReference type="PANTHER" id="PTHR24058">
    <property type="entry name" value="DUAL SPECIFICITY PROTEIN KINASE"/>
    <property type="match status" value="1"/>
</dbReference>
<dbReference type="Pfam" id="PF00069">
    <property type="entry name" value="Pkinase"/>
    <property type="match status" value="1"/>
</dbReference>
<dbReference type="SMART" id="SM00220">
    <property type="entry name" value="S_TKc"/>
    <property type="match status" value="1"/>
</dbReference>
<feature type="binding site" evidence="10">
    <location>
        <position position="72"/>
    </location>
    <ligand>
        <name>ATP</name>
        <dbReference type="ChEBI" id="CHEBI:30616"/>
    </ligand>
</feature>
<comment type="similarity">
    <text evidence="9">Belongs to the protein kinase superfamily. CMGC Ser/Thr protein kinase family. HIPK subfamily.</text>
</comment>
<gene>
    <name evidence="13" type="ORF">chiPu_0014007</name>
</gene>
<dbReference type="InterPro" id="IPR011009">
    <property type="entry name" value="Kinase-like_dom_sf"/>
</dbReference>
<comment type="catalytic activity">
    <reaction evidence="7">
        <text>L-threonyl-[protein] + ATP = O-phospho-L-threonyl-[protein] + ADP + H(+)</text>
        <dbReference type="Rhea" id="RHEA:46608"/>
        <dbReference type="Rhea" id="RHEA-COMP:11060"/>
        <dbReference type="Rhea" id="RHEA-COMP:11605"/>
        <dbReference type="ChEBI" id="CHEBI:15378"/>
        <dbReference type="ChEBI" id="CHEBI:30013"/>
        <dbReference type="ChEBI" id="CHEBI:30616"/>
        <dbReference type="ChEBI" id="CHEBI:61977"/>
        <dbReference type="ChEBI" id="CHEBI:456216"/>
        <dbReference type="EC" id="2.7.11.1"/>
    </reaction>
</comment>
<feature type="compositionally biased region" description="Basic and acidic residues" evidence="11">
    <location>
        <begin position="567"/>
        <end position="579"/>
    </location>
</feature>
<dbReference type="GO" id="GO:0005524">
    <property type="term" value="F:ATP binding"/>
    <property type="evidence" value="ECO:0007669"/>
    <property type="project" value="UniProtKB-UniRule"/>
</dbReference>
<evidence type="ECO:0000256" key="6">
    <source>
        <dbReference type="ARBA" id="ARBA00022840"/>
    </source>
</evidence>
<reference evidence="13 14" key="1">
    <citation type="journal article" date="2018" name="Nat. Ecol. Evol.">
        <title>Shark genomes provide insights into elasmobranch evolution and the origin of vertebrates.</title>
        <authorList>
            <person name="Hara Y"/>
            <person name="Yamaguchi K"/>
            <person name="Onimaru K"/>
            <person name="Kadota M"/>
            <person name="Koyanagi M"/>
            <person name="Keeley SD"/>
            <person name="Tatsumi K"/>
            <person name="Tanaka K"/>
            <person name="Motone F"/>
            <person name="Kageyama Y"/>
            <person name="Nozu R"/>
            <person name="Adachi N"/>
            <person name="Nishimura O"/>
            <person name="Nakagawa R"/>
            <person name="Tanegashima C"/>
            <person name="Kiyatake I"/>
            <person name="Matsumoto R"/>
            <person name="Murakumo K"/>
            <person name="Nishida K"/>
            <person name="Terakita A"/>
            <person name="Kuratani S"/>
            <person name="Sato K"/>
            <person name="Hyodo S Kuraku.S."/>
        </authorList>
    </citation>
    <scope>NUCLEOTIDE SEQUENCE [LARGE SCALE GENOMIC DNA]</scope>
</reference>
<dbReference type="OrthoDB" id="437530at2759"/>
<dbReference type="OMA" id="KMTHEHT"/>
<dbReference type="InterPro" id="IPR050494">
    <property type="entry name" value="Ser_Thr_dual-spec_kinase"/>
</dbReference>
<dbReference type="GO" id="GO:0004713">
    <property type="term" value="F:protein tyrosine kinase activity"/>
    <property type="evidence" value="ECO:0007669"/>
    <property type="project" value="TreeGrafter"/>
</dbReference>
<keyword evidence="6 10" id="KW-0067">ATP-binding</keyword>
<feature type="domain" description="Protein kinase" evidence="12">
    <location>
        <begin position="43"/>
        <end position="375"/>
    </location>
</feature>
<evidence type="ECO:0000256" key="11">
    <source>
        <dbReference type="SAM" id="MobiDB-lite"/>
    </source>
</evidence>
<name>A0A401SYP1_CHIPU</name>
<dbReference type="GO" id="GO:0005737">
    <property type="term" value="C:cytoplasm"/>
    <property type="evidence" value="ECO:0007669"/>
    <property type="project" value="TreeGrafter"/>
</dbReference>
<evidence type="ECO:0000256" key="8">
    <source>
        <dbReference type="ARBA" id="ARBA00048679"/>
    </source>
</evidence>
<dbReference type="PANTHER" id="PTHR24058:SF46">
    <property type="entry name" value="HOMEODOMAIN-INTERACTING PROTEIN KINASE 4"/>
    <property type="match status" value="1"/>
</dbReference>
<dbReference type="PROSITE" id="PS00108">
    <property type="entry name" value="PROTEIN_KINASE_ST"/>
    <property type="match status" value="1"/>
</dbReference>
<dbReference type="AlphaFoldDB" id="A0A401SYP1"/>